<organism evidence="2 3">
    <name type="scientific">Dendrothele bispora (strain CBS 962.96)</name>
    <dbReference type="NCBI Taxonomy" id="1314807"/>
    <lineage>
        <taxon>Eukaryota</taxon>
        <taxon>Fungi</taxon>
        <taxon>Dikarya</taxon>
        <taxon>Basidiomycota</taxon>
        <taxon>Agaricomycotina</taxon>
        <taxon>Agaricomycetes</taxon>
        <taxon>Agaricomycetidae</taxon>
        <taxon>Agaricales</taxon>
        <taxon>Agaricales incertae sedis</taxon>
        <taxon>Dendrothele</taxon>
    </lineage>
</organism>
<dbReference type="OrthoDB" id="3358646at2759"/>
<dbReference type="PANTHER" id="PTHR38696">
    <property type="entry name" value="MEDIATOR OF RNA POLYMERASE II TRANSCRIPTION SUBUNIT 13"/>
    <property type="match status" value="1"/>
</dbReference>
<evidence type="ECO:0000313" key="2">
    <source>
        <dbReference type="EMBL" id="THU94813.1"/>
    </source>
</evidence>
<gene>
    <name evidence="2" type="ORF">K435DRAFT_829199</name>
</gene>
<evidence type="ECO:0000256" key="1">
    <source>
        <dbReference type="SAM" id="MobiDB-lite"/>
    </source>
</evidence>
<accession>A0A4S8LZT4</accession>
<dbReference type="EMBL" id="ML179214">
    <property type="protein sequence ID" value="THU94813.1"/>
    <property type="molecule type" value="Genomic_DNA"/>
</dbReference>
<feature type="compositionally biased region" description="Polar residues" evidence="1">
    <location>
        <begin position="279"/>
        <end position="291"/>
    </location>
</feature>
<feature type="region of interest" description="Disordered" evidence="1">
    <location>
        <begin position="273"/>
        <end position="357"/>
    </location>
</feature>
<feature type="compositionally biased region" description="Polar residues" evidence="1">
    <location>
        <begin position="345"/>
        <end position="354"/>
    </location>
</feature>
<feature type="region of interest" description="Disordered" evidence="1">
    <location>
        <begin position="134"/>
        <end position="157"/>
    </location>
</feature>
<feature type="compositionally biased region" description="Basic and acidic residues" evidence="1">
    <location>
        <begin position="730"/>
        <end position="743"/>
    </location>
</feature>
<feature type="compositionally biased region" description="Polar residues" evidence="1">
    <location>
        <begin position="671"/>
        <end position="693"/>
    </location>
</feature>
<dbReference type="PANTHER" id="PTHR38696:SF1">
    <property type="entry name" value="MEDIATOR OF RNA POLYMERASE II TRANSCRIPTION SUBUNIT 13"/>
    <property type="match status" value="1"/>
</dbReference>
<sequence>MNPPSNPPNDSAFIPRREFIRDPKPPPNSFSLLAISGSSSVRLYSFIPSIVDSLRVFLRQSNLLSDYREDLNNQFFEFTLEGKPWSSIKSVATERLLIEILTVISHHGYQFLSTVDYGRESDDRVALAFSRPSVFSQSSSPSPTPIPPTNASGTTLSGKQRSYPFALSFSSMTCLRVICPPLHSTPAILQAVRGAWPRGVDSEKKIGDNCFEFKLKGYKWFHEDTFATDSLRHILALLSSLDAHSFELQTSISLTNSRSRVKDLWIFTGPPSVDDTLTRDSPSPSILNSSPDMMRQVLSPSPFSPHSPAMHSHRRLATEPLSPPRPASPLRHGRAVTEEPHIGTSPKSHQNMPSNVLRKPAPKAQVPLSVHDDGENADTEGYRTHLPSTIPSGAENMTGIGATSPNVFYSTSPFGTEVAEERYMQAPLPDVQPMEEVPDPLPIPAQVPDEIPHEPPIPAQVPDEVPDQLPISAQGSDGVPVQVSALREYEQSPVQTPGAASLSGPLLSPNAFRDSALSTTTDVSAVIPIKWTGPGVDVGSETGRMPSTPMIPGGWKPTPVEEKDEVNPMDLYLSQDREPEQPIQDVRVASPEVMDTQARQSEAGLIVSPVVPPVPSAAKDQKAPEQAPEGQEAERRATAVSSGQGWVMVNVEEKSPVDNVQLAAPEPTPVQKESVSTSPASTQDGISQTTSPVSPAAKAIVIIDAVESKKSKAKKDSQSSSRIKRFLSLTRRDSSKEAEEMKSKTAHSRTISMGQKLRRIGTPEATRNDERRRSFD</sequence>
<feature type="compositionally biased region" description="Basic and acidic residues" evidence="1">
    <location>
        <begin position="766"/>
        <end position="776"/>
    </location>
</feature>
<feature type="region of interest" description="Disordered" evidence="1">
    <location>
        <begin position="613"/>
        <end position="644"/>
    </location>
</feature>
<name>A0A4S8LZT4_DENBC</name>
<dbReference type="AlphaFoldDB" id="A0A4S8LZT4"/>
<feature type="region of interest" description="Disordered" evidence="1">
    <location>
        <begin position="657"/>
        <end position="776"/>
    </location>
</feature>
<protein>
    <submittedName>
        <fullName evidence="2">Uncharacterized protein</fullName>
    </submittedName>
</protein>
<reference evidence="2 3" key="1">
    <citation type="journal article" date="2019" name="Nat. Ecol. Evol.">
        <title>Megaphylogeny resolves global patterns of mushroom evolution.</title>
        <authorList>
            <person name="Varga T."/>
            <person name="Krizsan K."/>
            <person name="Foldi C."/>
            <person name="Dima B."/>
            <person name="Sanchez-Garcia M."/>
            <person name="Sanchez-Ramirez S."/>
            <person name="Szollosi G.J."/>
            <person name="Szarkandi J.G."/>
            <person name="Papp V."/>
            <person name="Albert L."/>
            <person name="Andreopoulos W."/>
            <person name="Angelini C."/>
            <person name="Antonin V."/>
            <person name="Barry K.W."/>
            <person name="Bougher N.L."/>
            <person name="Buchanan P."/>
            <person name="Buyck B."/>
            <person name="Bense V."/>
            <person name="Catcheside P."/>
            <person name="Chovatia M."/>
            <person name="Cooper J."/>
            <person name="Damon W."/>
            <person name="Desjardin D."/>
            <person name="Finy P."/>
            <person name="Geml J."/>
            <person name="Haridas S."/>
            <person name="Hughes K."/>
            <person name="Justo A."/>
            <person name="Karasinski D."/>
            <person name="Kautmanova I."/>
            <person name="Kiss B."/>
            <person name="Kocsube S."/>
            <person name="Kotiranta H."/>
            <person name="LaButti K.M."/>
            <person name="Lechner B.E."/>
            <person name="Liimatainen K."/>
            <person name="Lipzen A."/>
            <person name="Lukacs Z."/>
            <person name="Mihaltcheva S."/>
            <person name="Morgado L.N."/>
            <person name="Niskanen T."/>
            <person name="Noordeloos M.E."/>
            <person name="Ohm R.A."/>
            <person name="Ortiz-Santana B."/>
            <person name="Ovrebo C."/>
            <person name="Racz N."/>
            <person name="Riley R."/>
            <person name="Savchenko A."/>
            <person name="Shiryaev A."/>
            <person name="Soop K."/>
            <person name="Spirin V."/>
            <person name="Szebenyi C."/>
            <person name="Tomsovsky M."/>
            <person name="Tulloss R.E."/>
            <person name="Uehling J."/>
            <person name="Grigoriev I.V."/>
            <person name="Vagvolgyi C."/>
            <person name="Papp T."/>
            <person name="Martin F.M."/>
            <person name="Miettinen O."/>
            <person name="Hibbett D.S."/>
            <person name="Nagy L.G."/>
        </authorList>
    </citation>
    <scope>NUCLEOTIDE SEQUENCE [LARGE SCALE GENOMIC DNA]</scope>
    <source>
        <strain evidence="2 3">CBS 962.96</strain>
    </source>
</reference>
<evidence type="ECO:0000313" key="3">
    <source>
        <dbReference type="Proteomes" id="UP000297245"/>
    </source>
</evidence>
<feature type="region of interest" description="Disordered" evidence="1">
    <location>
        <begin position="534"/>
        <end position="562"/>
    </location>
</feature>
<keyword evidence="3" id="KW-1185">Reference proteome</keyword>
<dbReference type="Proteomes" id="UP000297245">
    <property type="component" value="Unassembled WGS sequence"/>
</dbReference>
<feature type="compositionally biased region" description="Basic and acidic residues" evidence="1">
    <location>
        <begin position="706"/>
        <end position="717"/>
    </location>
</feature>
<proteinExistence type="predicted"/>